<dbReference type="AlphaFoldDB" id="A0A6J6HSD0"/>
<gene>
    <name evidence="4" type="ORF">UFOPK1889_00619</name>
</gene>
<comment type="similarity">
    <text evidence="1">Belongs to the prokaryotic/mitochondrial release factor family.</text>
</comment>
<dbReference type="GO" id="GO:0004045">
    <property type="term" value="F:peptidyl-tRNA hydrolase activity"/>
    <property type="evidence" value="ECO:0007669"/>
    <property type="project" value="TreeGrafter"/>
</dbReference>
<dbReference type="PANTHER" id="PTHR47814:SF1">
    <property type="entry name" value="PEPTIDYL-TRNA HYDROLASE ARFB"/>
    <property type="match status" value="1"/>
</dbReference>
<dbReference type="Gene3D" id="3.30.160.20">
    <property type="match status" value="1"/>
</dbReference>
<dbReference type="GO" id="GO:0003747">
    <property type="term" value="F:translation release factor activity"/>
    <property type="evidence" value="ECO:0007669"/>
    <property type="project" value="InterPro"/>
</dbReference>
<evidence type="ECO:0000256" key="1">
    <source>
        <dbReference type="ARBA" id="ARBA00010835"/>
    </source>
</evidence>
<name>A0A6J6HSD0_9ZZZZ</name>
<dbReference type="InterPro" id="IPR045853">
    <property type="entry name" value="Pep_chain_release_fac_I_sf"/>
</dbReference>
<evidence type="ECO:0000313" key="4">
    <source>
        <dbReference type="EMBL" id="CAB4616921.1"/>
    </source>
</evidence>
<organism evidence="4">
    <name type="scientific">freshwater metagenome</name>
    <dbReference type="NCBI Taxonomy" id="449393"/>
    <lineage>
        <taxon>unclassified sequences</taxon>
        <taxon>metagenomes</taxon>
        <taxon>ecological metagenomes</taxon>
    </lineage>
</organism>
<dbReference type="EMBL" id="CAEZUZ010000084">
    <property type="protein sequence ID" value="CAB4616921.1"/>
    <property type="molecule type" value="Genomic_DNA"/>
</dbReference>
<feature type="compositionally biased region" description="Basic and acidic residues" evidence="2">
    <location>
        <begin position="114"/>
        <end position="136"/>
    </location>
</feature>
<dbReference type="PANTHER" id="PTHR47814">
    <property type="entry name" value="PEPTIDYL-TRNA HYDROLASE ARFB"/>
    <property type="match status" value="1"/>
</dbReference>
<evidence type="ECO:0000256" key="2">
    <source>
        <dbReference type="SAM" id="MobiDB-lite"/>
    </source>
</evidence>
<protein>
    <submittedName>
        <fullName evidence="4">Unannotated protein</fullName>
    </submittedName>
</protein>
<feature type="domain" description="Prokaryotic-type class I peptide chain release factors" evidence="3">
    <location>
        <begin position="15"/>
        <end position="133"/>
    </location>
</feature>
<dbReference type="GO" id="GO:0043022">
    <property type="term" value="F:ribosome binding"/>
    <property type="evidence" value="ECO:0007669"/>
    <property type="project" value="TreeGrafter"/>
</dbReference>
<accession>A0A6J6HSD0</accession>
<dbReference type="SUPFAM" id="SSF75620">
    <property type="entry name" value="Release factor"/>
    <property type="match status" value="1"/>
</dbReference>
<reference evidence="4" key="1">
    <citation type="submission" date="2020-05" db="EMBL/GenBank/DDBJ databases">
        <authorList>
            <person name="Chiriac C."/>
            <person name="Salcher M."/>
            <person name="Ghai R."/>
            <person name="Kavagutti S V."/>
        </authorList>
    </citation>
    <scope>NUCLEOTIDE SEQUENCE</scope>
</reference>
<sequence length="136" mass="15078">MSPDEDLRAARGVLVPAEAMQWTFARSSGAGGQSVNKTSTKASVTVEISDIVCSATVRARLETSFEEAITVTCQTSRSQWRNRVLCVEQLCEKLNEASAPPPAARRKTKPSRGAIERRLTSKRKDSEKKRNRRITE</sequence>
<dbReference type="GO" id="GO:0072344">
    <property type="term" value="P:rescue of stalled ribosome"/>
    <property type="evidence" value="ECO:0007669"/>
    <property type="project" value="TreeGrafter"/>
</dbReference>
<proteinExistence type="inferred from homology"/>
<feature type="region of interest" description="Disordered" evidence="2">
    <location>
        <begin position="96"/>
        <end position="136"/>
    </location>
</feature>
<dbReference type="Pfam" id="PF00472">
    <property type="entry name" value="RF-1"/>
    <property type="match status" value="1"/>
</dbReference>
<dbReference type="InterPro" id="IPR000352">
    <property type="entry name" value="Pep_chain_release_fac_I"/>
</dbReference>
<evidence type="ECO:0000259" key="3">
    <source>
        <dbReference type="Pfam" id="PF00472"/>
    </source>
</evidence>